<dbReference type="AlphaFoldDB" id="A0A7G5H0K8"/>
<dbReference type="PANTHER" id="PTHR30273">
    <property type="entry name" value="PERIPLASMIC SIGNAL SENSOR AND SIGMA FACTOR ACTIVATOR FECR-RELATED"/>
    <property type="match status" value="1"/>
</dbReference>
<organism evidence="4 5">
    <name type="scientific">Spirosoma foliorum</name>
    <dbReference type="NCBI Taxonomy" id="2710596"/>
    <lineage>
        <taxon>Bacteria</taxon>
        <taxon>Pseudomonadati</taxon>
        <taxon>Bacteroidota</taxon>
        <taxon>Cytophagia</taxon>
        <taxon>Cytophagales</taxon>
        <taxon>Cytophagaceae</taxon>
        <taxon>Spirosoma</taxon>
    </lineage>
</organism>
<evidence type="ECO:0000259" key="2">
    <source>
        <dbReference type="Pfam" id="PF04773"/>
    </source>
</evidence>
<dbReference type="Proteomes" id="UP000515369">
    <property type="component" value="Chromosome"/>
</dbReference>
<dbReference type="RefSeq" id="WP_182462003.1">
    <property type="nucleotide sequence ID" value="NZ_CP059732.1"/>
</dbReference>
<evidence type="ECO:0000313" key="4">
    <source>
        <dbReference type="EMBL" id="QMW04650.1"/>
    </source>
</evidence>
<dbReference type="InterPro" id="IPR032508">
    <property type="entry name" value="FecR_C"/>
</dbReference>
<evidence type="ECO:0000256" key="1">
    <source>
        <dbReference type="SAM" id="Phobius"/>
    </source>
</evidence>
<feature type="domain" description="FecR protein" evidence="2">
    <location>
        <begin position="149"/>
        <end position="240"/>
    </location>
</feature>
<dbReference type="KEGG" id="sfol:H3H32_06890"/>
<keyword evidence="1" id="KW-0472">Membrane</keyword>
<feature type="transmembrane region" description="Helical" evidence="1">
    <location>
        <begin position="100"/>
        <end position="120"/>
    </location>
</feature>
<dbReference type="PIRSF" id="PIRSF018266">
    <property type="entry name" value="FecR"/>
    <property type="match status" value="1"/>
</dbReference>
<dbReference type="GO" id="GO:0016989">
    <property type="term" value="F:sigma factor antagonist activity"/>
    <property type="evidence" value="ECO:0007669"/>
    <property type="project" value="TreeGrafter"/>
</dbReference>
<dbReference type="PANTHER" id="PTHR30273:SF2">
    <property type="entry name" value="PROTEIN FECR"/>
    <property type="match status" value="1"/>
</dbReference>
<keyword evidence="5" id="KW-1185">Reference proteome</keyword>
<name>A0A7G5H0K8_9BACT</name>
<evidence type="ECO:0000259" key="3">
    <source>
        <dbReference type="Pfam" id="PF16344"/>
    </source>
</evidence>
<dbReference type="InterPro" id="IPR006860">
    <property type="entry name" value="FecR"/>
</dbReference>
<proteinExistence type="predicted"/>
<evidence type="ECO:0000313" key="5">
    <source>
        <dbReference type="Proteomes" id="UP000515369"/>
    </source>
</evidence>
<sequence length="372" mass="42426">MNYRTYNAEDFLFDESFRQWTSGSSAQAADFWEQWLIQNPDRADVVRQAQELVRALNEHYQDDATDARFTSELNRLMQLAAERRDADIEPPIQALPQRSWWRWAAAASIILMAGLGVWLYSRTSIPKASPDSYAQLTKTAVLPLQEKVNTTNKPINVLLCDGSLITLRPKSRLSYPQHFKKTSRTVYLNGEAFFDVARNPAKPFLIYANQTVTKVLGTSFLVRAYEEEKAVTVTVRTGRVSVYTKQDFEKAQQSGLRRTEGVILTPNQQMTYNLIDRRLQKALVEKPTALMPEILNREQVFEDAPVAKVFSTIERTYGVKLIYNEEDLSACLVNLTFFNENLLERLDIVCQTIGASYEVLDGQIVISSRGCK</sequence>
<dbReference type="Gene3D" id="2.60.120.1440">
    <property type="match status" value="1"/>
</dbReference>
<keyword evidence="1" id="KW-1133">Transmembrane helix</keyword>
<protein>
    <submittedName>
        <fullName evidence="4">FecR domain-containing protein</fullName>
    </submittedName>
</protein>
<keyword evidence="1" id="KW-0812">Transmembrane</keyword>
<feature type="domain" description="Protein FecR C-terminal" evidence="3">
    <location>
        <begin position="300"/>
        <end position="366"/>
    </location>
</feature>
<dbReference type="Gene3D" id="3.55.50.30">
    <property type="match status" value="1"/>
</dbReference>
<dbReference type="EMBL" id="CP059732">
    <property type="protein sequence ID" value="QMW04650.1"/>
    <property type="molecule type" value="Genomic_DNA"/>
</dbReference>
<dbReference type="Pfam" id="PF04773">
    <property type="entry name" value="FecR"/>
    <property type="match status" value="1"/>
</dbReference>
<reference evidence="4 5" key="1">
    <citation type="submission" date="2020-07" db="EMBL/GenBank/DDBJ databases">
        <title>Spirosoma foliorum sp. nov., isolated from the leaves on the Nejang mountain Korea, Republic of.</title>
        <authorList>
            <person name="Ho H."/>
            <person name="Lee Y.-J."/>
            <person name="Nurcahyanto D.-A."/>
            <person name="Kim S.-G."/>
        </authorList>
    </citation>
    <scope>NUCLEOTIDE SEQUENCE [LARGE SCALE GENOMIC DNA]</scope>
    <source>
        <strain evidence="4 5">PL0136</strain>
    </source>
</reference>
<dbReference type="InterPro" id="IPR012373">
    <property type="entry name" value="Ferrdict_sens_TM"/>
</dbReference>
<accession>A0A7G5H0K8</accession>
<dbReference type="Pfam" id="PF16344">
    <property type="entry name" value="FecR_C"/>
    <property type="match status" value="1"/>
</dbReference>
<gene>
    <name evidence="4" type="ORF">H3H32_06890</name>
</gene>